<feature type="transmembrane region" description="Helical" evidence="3">
    <location>
        <begin position="394"/>
        <end position="416"/>
    </location>
</feature>
<feature type="transmembrane region" description="Helical" evidence="3">
    <location>
        <begin position="296"/>
        <end position="318"/>
    </location>
</feature>
<keyword evidence="3" id="KW-1133">Transmembrane helix</keyword>
<evidence type="ECO:0000313" key="7">
    <source>
        <dbReference type="Proteomes" id="UP001209276"/>
    </source>
</evidence>
<feature type="transmembrane region" description="Helical" evidence="3">
    <location>
        <begin position="423"/>
        <end position="447"/>
    </location>
</feature>
<evidence type="ECO:0000256" key="2">
    <source>
        <dbReference type="ARBA" id="ARBA00023136"/>
    </source>
</evidence>
<evidence type="ECO:0000256" key="1">
    <source>
        <dbReference type="ARBA" id="ARBA00005278"/>
    </source>
</evidence>
<keyword evidence="2 3" id="KW-0472">Membrane</keyword>
<dbReference type="EMBL" id="JAMDMM010000024">
    <property type="protein sequence ID" value="MCY9608274.1"/>
    <property type="molecule type" value="Genomic_DNA"/>
</dbReference>
<reference evidence="5 6" key="1">
    <citation type="submission" date="2019-07" db="EMBL/GenBank/DDBJ databases">
        <title>Paenibacillus thiaminolyticus NRRL B-4156.</title>
        <authorList>
            <person name="Hehnly C."/>
            <person name="Zhang L."/>
        </authorList>
    </citation>
    <scope>NUCLEOTIDE SEQUENCE [LARGE SCALE GENOMIC DNA]</scope>
    <source>
        <strain evidence="5 6">NRRL B-4156</strain>
    </source>
</reference>
<name>A0AAP9DW43_PANTH</name>
<evidence type="ECO:0000313" key="4">
    <source>
        <dbReference type="EMBL" id="MCY9608274.1"/>
    </source>
</evidence>
<feature type="transmembrane region" description="Helical" evidence="3">
    <location>
        <begin position="368"/>
        <end position="388"/>
    </location>
</feature>
<accession>A0AAP9DW43</accession>
<protein>
    <submittedName>
        <fullName evidence="5">Spore germination protein</fullName>
    </submittedName>
</protein>
<dbReference type="GeneID" id="76998082"/>
<gene>
    <name evidence="5" type="ORF">FLT43_19155</name>
    <name evidence="4" type="ORF">M5W83_14090</name>
</gene>
<keyword evidence="3" id="KW-0812">Transmembrane</keyword>
<dbReference type="EMBL" id="CP041405">
    <property type="protein sequence ID" value="QDM45357.1"/>
    <property type="molecule type" value="Genomic_DNA"/>
</dbReference>
<dbReference type="AlphaFoldDB" id="A0AAP9DW43"/>
<keyword evidence="7" id="KW-1185">Reference proteome</keyword>
<comment type="similarity">
    <text evidence="1">Belongs to the GerABKA family.</text>
</comment>
<evidence type="ECO:0000256" key="3">
    <source>
        <dbReference type="SAM" id="Phobius"/>
    </source>
</evidence>
<dbReference type="PIRSF" id="PIRSF005690">
    <property type="entry name" value="GerBA"/>
    <property type="match status" value="1"/>
</dbReference>
<evidence type="ECO:0000313" key="5">
    <source>
        <dbReference type="EMBL" id="QDM45357.1"/>
    </source>
</evidence>
<sequence length="503" mass="56062">MEQLTGRAKKVQWSDEGTENIQILKQLFERCSDVVFSPIAFQNGEEATLVYIDGLIDDKSLDEHVVQPLVTRYREPEGRPRPPRASDVIDTLFTSKAEVIESMDEALELLLNAYTLLITHHTSFVIAIEAMQWDKREIQEPEAEAVVRGPREGFVENMQTNTSLLRLRIRTPSLKMETLKKGQMTKTAITFAYIEGVTNEPLIEEVRRRLDSISLNSVLDSGYVEQSIEDNPYSPFPQAVTTERPDVAASHLLEGRVVILVQGSPVVLIVPALFDSFVQSAEDFYERAIFGTALRLLRYVSLFVALLGPSLYVSIITFHQEMIPTNLLLTMAKARAHVPFPALFEALLMEVMFEALREAGARLPKQIGSAVSIVGALVIGQAAISAGLVSAPMVMVVAITGIASFLVPHYTMGIAIRLLRFPIMLLSGFLGLLGLMMGVILLMTHLLTLKSFGTPYLTGFSPIRLRQLKDTLLRLPVWVEDLPMERAASRQQPNRREEGDPHP</sequence>
<dbReference type="RefSeq" id="WP_087444071.1">
    <property type="nucleotide sequence ID" value="NZ_CABMNB010000039.1"/>
</dbReference>
<dbReference type="PANTHER" id="PTHR22550">
    <property type="entry name" value="SPORE GERMINATION PROTEIN"/>
    <property type="match status" value="1"/>
</dbReference>
<reference evidence="4 7" key="2">
    <citation type="submission" date="2022-05" db="EMBL/GenBank/DDBJ databases">
        <title>Genome Sequencing of Bee-Associated Microbes.</title>
        <authorList>
            <person name="Dunlap C."/>
        </authorList>
    </citation>
    <scope>NUCLEOTIDE SEQUENCE [LARGE SCALE GENOMIC DNA]</scope>
    <source>
        <strain evidence="4 7">NRRL B-14613</strain>
    </source>
</reference>
<dbReference type="GO" id="GO:0009847">
    <property type="term" value="P:spore germination"/>
    <property type="evidence" value="ECO:0007669"/>
    <property type="project" value="InterPro"/>
</dbReference>
<dbReference type="PANTHER" id="PTHR22550:SF5">
    <property type="entry name" value="LEUCINE ZIPPER PROTEIN 4"/>
    <property type="match status" value="1"/>
</dbReference>
<dbReference type="InterPro" id="IPR050768">
    <property type="entry name" value="UPF0353/GerABKA_families"/>
</dbReference>
<evidence type="ECO:0000313" key="6">
    <source>
        <dbReference type="Proteomes" id="UP000315377"/>
    </source>
</evidence>
<dbReference type="GO" id="GO:0016020">
    <property type="term" value="C:membrane"/>
    <property type="evidence" value="ECO:0007669"/>
    <property type="project" value="InterPro"/>
</dbReference>
<dbReference type="InterPro" id="IPR004995">
    <property type="entry name" value="Spore_Ger"/>
</dbReference>
<dbReference type="Proteomes" id="UP001209276">
    <property type="component" value="Unassembled WGS sequence"/>
</dbReference>
<organism evidence="5 6">
    <name type="scientific">Paenibacillus thiaminolyticus</name>
    <name type="common">Bacillus thiaminolyticus</name>
    <dbReference type="NCBI Taxonomy" id="49283"/>
    <lineage>
        <taxon>Bacteria</taxon>
        <taxon>Bacillati</taxon>
        <taxon>Bacillota</taxon>
        <taxon>Bacilli</taxon>
        <taxon>Bacillales</taxon>
        <taxon>Paenibacillaceae</taxon>
        <taxon>Paenibacillus</taxon>
    </lineage>
</organism>
<dbReference type="Proteomes" id="UP000315377">
    <property type="component" value="Chromosome"/>
</dbReference>
<dbReference type="Pfam" id="PF03323">
    <property type="entry name" value="GerA"/>
    <property type="match status" value="1"/>
</dbReference>
<proteinExistence type="inferred from homology"/>